<dbReference type="Proteomes" id="UP000233256">
    <property type="component" value="Unassembled WGS sequence"/>
</dbReference>
<keyword evidence="1" id="KW-1133">Transmembrane helix</keyword>
<keyword evidence="1" id="KW-0812">Transmembrane</keyword>
<reference evidence="2 3" key="1">
    <citation type="journal article" date="2017" name="ISME J.">
        <title>Potential for microbial H2 and metal transformations associated with novel bacteria and archaea in deep terrestrial subsurface sediments.</title>
        <authorList>
            <person name="Hernsdorf A.W."/>
            <person name="Amano Y."/>
            <person name="Miyakawa K."/>
            <person name="Ise K."/>
            <person name="Suzuki Y."/>
            <person name="Anantharaman K."/>
            <person name="Probst A."/>
            <person name="Burstein D."/>
            <person name="Thomas B.C."/>
            <person name="Banfield J.F."/>
        </authorList>
    </citation>
    <scope>NUCLEOTIDE SEQUENCE [LARGE SCALE GENOMIC DNA]</scope>
    <source>
        <strain evidence="2">HGW-Wallbacteria-1</strain>
    </source>
</reference>
<proteinExistence type="predicted"/>
<evidence type="ECO:0000256" key="1">
    <source>
        <dbReference type="SAM" id="Phobius"/>
    </source>
</evidence>
<protein>
    <submittedName>
        <fullName evidence="2">Uncharacterized protein</fullName>
    </submittedName>
</protein>
<accession>A0A2N1PJ99</accession>
<dbReference type="EMBL" id="PGXC01000048">
    <property type="protein sequence ID" value="PKK88396.1"/>
    <property type="molecule type" value="Genomic_DNA"/>
</dbReference>
<gene>
    <name evidence="2" type="ORF">CVV64_18940</name>
</gene>
<sequence>MSFMLNIAIFIRLGHIYILPLILAHDDLSVKSIKLKEAWKKNRAEAELRKDVLFFFSFDIPYVTHCGVSEFRVPALIPQFFGPALGIWIVILRVP</sequence>
<evidence type="ECO:0000313" key="2">
    <source>
        <dbReference type="EMBL" id="PKK88396.1"/>
    </source>
</evidence>
<keyword evidence="1" id="KW-0472">Membrane</keyword>
<feature type="transmembrane region" description="Helical" evidence="1">
    <location>
        <begin position="6"/>
        <end position="24"/>
    </location>
</feature>
<comment type="caution">
    <text evidence="2">The sequence shown here is derived from an EMBL/GenBank/DDBJ whole genome shotgun (WGS) entry which is preliminary data.</text>
</comment>
<evidence type="ECO:0000313" key="3">
    <source>
        <dbReference type="Proteomes" id="UP000233256"/>
    </source>
</evidence>
<dbReference type="AlphaFoldDB" id="A0A2N1PJ99"/>
<name>A0A2N1PJ99_9BACT</name>
<organism evidence="2 3">
    <name type="scientific">Candidatus Wallbacteria bacterium HGW-Wallbacteria-1</name>
    <dbReference type="NCBI Taxonomy" id="2013854"/>
    <lineage>
        <taxon>Bacteria</taxon>
        <taxon>Candidatus Walliibacteriota</taxon>
    </lineage>
</organism>